<dbReference type="CDD" id="cd14364">
    <property type="entry name" value="CUE_ASCC2"/>
    <property type="match status" value="1"/>
</dbReference>
<keyword evidence="4" id="KW-1185">Reference proteome</keyword>
<organism evidence="3 4">
    <name type="scientific">Diabrotica virgifera virgifera</name>
    <name type="common">western corn rootworm</name>
    <dbReference type="NCBI Taxonomy" id="50390"/>
    <lineage>
        <taxon>Eukaryota</taxon>
        <taxon>Metazoa</taxon>
        <taxon>Ecdysozoa</taxon>
        <taxon>Arthropoda</taxon>
        <taxon>Hexapoda</taxon>
        <taxon>Insecta</taxon>
        <taxon>Pterygota</taxon>
        <taxon>Neoptera</taxon>
        <taxon>Endopterygota</taxon>
        <taxon>Coleoptera</taxon>
        <taxon>Polyphaga</taxon>
        <taxon>Cucujiformia</taxon>
        <taxon>Chrysomeloidea</taxon>
        <taxon>Chrysomelidae</taxon>
        <taxon>Galerucinae</taxon>
        <taxon>Diabroticina</taxon>
        <taxon>Diabroticites</taxon>
        <taxon>Diabrotica</taxon>
    </lineage>
</organism>
<dbReference type="Proteomes" id="UP001652700">
    <property type="component" value="Unplaced"/>
</dbReference>
<dbReference type="SUPFAM" id="SSF46934">
    <property type="entry name" value="UBA-like"/>
    <property type="match status" value="1"/>
</dbReference>
<name>A0ABM5KNE0_DIAVI</name>
<feature type="compositionally biased region" description="Basic and acidic residues" evidence="1">
    <location>
        <begin position="733"/>
        <end position="746"/>
    </location>
</feature>
<dbReference type="PROSITE" id="PS51140">
    <property type="entry name" value="CUE"/>
    <property type="match status" value="1"/>
</dbReference>
<evidence type="ECO:0000259" key="2">
    <source>
        <dbReference type="PROSITE" id="PS51140"/>
    </source>
</evidence>
<dbReference type="InterPro" id="IPR041800">
    <property type="entry name" value="ASCC2_CUE"/>
</dbReference>
<dbReference type="PANTHER" id="PTHR21494:SF0">
    <property type="entry name" value="ACTIVATING SIGNAL COINTEGRATOR 1 COMPLEX SUBUNIT 2"/>
    <property type="match status" value="1"/>
</dbReference>
<dbReference type="Gene3D" id="1.10.8.10">
    <property type="entry name" value="DNA helicase RuvA subunit, C-terminal domain"/>
    <property type="match status" value="1"/>
</dbReference>
<dbReference type="EnsemblMetazoa" id="XM_050655736.1">
    <property type="protein sequence ID" value="XP_050511693.1"/>
    <property type="gene ID" value="LOC114327499"/>
</dbReference>
<dbReference type="GeneID" id="114327499"/>
<dbReference type="InterPro" id="IPR003892">
    <property type="entry name" value="CUE"/>
</dbReference>
<feature type="region of interest" description="Disordered" evidence="1">
    <location>
        <begin position="650"/>
        <end position="699"/>
    </location>
</feature>
<dbReference type="RefSeq" id="XP_050511693.1">
    <property type="nucleotide sequence ID" value="XM_050655736.1"/>
</dbReference>
<proteinExistence type="predicted"/>
<sequence>MSVREIKNVGASLNKLSLNENANENIKYQFVSVFKNPSKLPINQIHLERTWYELKKDIPKDLDLFNASEDELQKKLYDKRTEIIPALDKRWLPKVILYNYEPYVCTQSEEENISFITNNVHFIDSLQYLLKCNFHQFWCTIFFEPSAAVSLRSFILNPVTSHQLAYLEHEYAEVYKTVFKTFLLVYRRLVTFKVSESEYMPKDYGYEQLLQKKLINLPIVNTLALLYKETNLDFVNTLTSLYFDSTSQLDFRFKEIEESINQILLVMEMIGGHVCGFSEGAVVVPIAIGPRPPVFDLTWIYSVVNYLLNTMALLHTLLEFYKPAIEMCIEKDLPFRIPFTYVSIYRELYEFIGDREDLDLQKTLSERVFDEINLGRAEFVDVYHLFVTYCLDKTLECMGDDKKQEDLVELYLKLMTLALEDDYFICDYNMKYNVSNQNEMFASCTLIDHTRTEFIISCINKLPRHKTLQRLSKLNKQTVEDIFKKFKPPEIEVEEEPEPIAGPSNMNGGVSDDDIESKIKEIIDTLPHLGDGFVLQCLEAYNFNSAEVINAILEENLPPHLSNIPFDQIRIPPEPEPEKPVLAYHGKKPDYDDTLKLLNDKRDFKEIKSFVLEGVQYTNDYLYDDEYDDRDYDDVPIKVADNQLEKEILTYNPNHEDAASDSSESEEESDRNQAKGVNKTAVNSQPSGSGTNRSKMNFCEDPALLRERREARFRTQHRPPPKGNVVGKPKGQGQEKDVLKARDKKTVNKSSRANHNRKGGAQFKRNRGMIPM</sequence>
<accession>A0ABM5KNE0</accession>
<feature type="domain" description="CUE" evidence="2">
    <location>
        <begin position="514"/>
        <end position="557"/>
    </location>
</feature>
<feature type="region of interest" description="Disordered" evidence="1">
    <location>
        <begin position="711"/>
        <end position="772"/>
    </location>
</feature>
<evidence type="ECO:0000313" key="3">
    <source>
        <dbReference type="EnsemblMetazoa" id="XP_050511693.1"/>
    </source>
</evidence>
<dbReference type="Pfam" id="PF02845">
    <property type="entry name" value="CUE"/>
    <property type="match status" value="1"/>
</dbReference>
<protein>
    <recommendedName>
        <fullName evidence="2">CUE domain-containing protein</fullName>
    </recommendedName>
</protein>
<reference evidence="3" key="1">
    <citation type="submission" date="2025-05" db="UniProtKB">
        <authorList>
            <consortium name="EnsemblMetazoa"/>
        </authorList>
    </citation>
    <scope>IDENTIFICATION</scope>
</reference>
<feature type="compositionally biased region" description="Polar residues" evidence="1">
    <location>
        <begin position="680"/>
        <end position="695"/>
    </location>
</feature>
<evidence type="ECO:0000256" key="1">
    <source>
        <dbReference type="SAM" id="MobiDB-lite"/>
    </source>
</evidence>
<evidence type="ECO:0000313" key="4">
    <source>
        <dbReference type="Proteomes" id="UP001652700"/>
    </source>
</evidence>
<dbReference type="PANTHER" id="PTHR21494">
    <property type="entry name" value="ACTIVATING SIGNAL COINTEGRATOR 1 COMPLEX SUBUNIT 2 ASC-1 COMPLEX SUBUNIT P100"/>
    <property type="match status" value="1"/>
</dbReference>
<dbReference type="InterPro" id="IPR009060">
    <property type="entry name" value="UBA-like_sf"/>
</dbReference>
<dbReference type="InterPro" id="IPR052586">
    <property type="entry name" value="ASCC2"/>
</dbReference>
<feature type="compositionally biased region" description="Low complexity" evidence="1">
    <location>
        <begin position="723"/>
        <end position="732"/>
    </location>
</feature>
<dbReference type="SMART" id="SM00546">
    <property type="entry name" value="CUE"/>
    <property type="match status" value="1"/>
</dbReference>